<dbReference type="InterPro" id="IPR000792">
    <property type="entry name" value="Tscrpt_reg_LuxR_C"/>
</dbReference>
<dbReference type="FunFam" id="3.40.50.2300:FF:000018">
    <property type="entry name" value="DNA-binding transcriptional regulator NtrC"/>
    <property type="match status" value="1"/>
</dbReference>
<dbReference type="GO" id="GO:0000160">
    <property type="term" value="P:phosphorelay signal transduction system"/>
    <property type="evidence" value="ECO:0007669"/>
    <property type="project" value="UniProtKB-KW"/>
</dbReference>
<dbReference type="InterPro" id="IPR036388">
    <property type="entry name" value="WH-like_DNA-bd_sf"/>
</dbReference>
<protein>
    <submittedName>
        <fullName evidence="9">Transcriptional regulatory protein</fullName>
    </submittedName>
</protein>
<dbReference type="Pfam" id="PF00072">
    <property type="entry name" value="Response_reg"/>
    <property type="match status" value="1"/>
</dbReference>
<evidence type="ECO:0000256" key="6">
    <source>
        <dbReference type="PROSITE-ProRule" id="PRU00169"/>
    </source>
</evidence>
<keyword evidence="5" id="KW-0804">Transcription</keyword>
<feature type="modified residue" description="4-aspartylphosphate" evidence="6">
    <location>
        <position position="55"/>
    </location>
</feature>
<dbReference type="GO" id="GO:0003677">
    <property type="term" value="F:DNA binding"/>
    <property type="evidence" value="ECO:0007669"/>
    <property type="project" value="UniProtKB-KW"/>
</dbReference>
<dbReference type="Proteomes" id="UP000001868">
    <property type="component" value="Plasmid pHLK1"/>
</dbReference>
<geneLocation type="plasmid" evidence="10">
    <name>pHLK1</name>
</geneLocation>
<sequence length="204" mass="22347">MPGELLIHVIDDDEAVRDSLEWVFETAEMAVRTHESAIAFLGSLESEASGCIVTDVRMPEMSGLDLLLELQKRGVRMPVIVITGHGDVPLAVEAMKAGAHDFLEKPFEEARLLAAVRRALERGADPPPTQEQADARTRVARLSPRERQVLKGLVVGQPNKTIAWELGISARTVEVYRAKLMEKMQADAFADLVRLAVLAGDLDG</sequence>
<feature type="domain" description="Response regulatory" evidence="8">
    <location>
        <begin position="6"/>
        <end position="120"/>
    </location>
</feature>
<dbReference type="Gene3D" id="3.40.50.2300">
    <property type="match status" value="1"/>
</dbReference>
<keyword evidence="9" id="KW-0614">Plasmid</keyword>
<keyword evidence="2" id="KW-0902">Two-component regulatory system</keyword>
<dbReference type="GO" id="GO:0006355">
    <property type="term" value="P:regulation of DNA-templated transcription"/>
    <property type="evidence" value="ECO:0007669"/>
    <property type="project" value="InterPro"/>
</dbReference>
<dbReference type="InterPro" id="IPR001789">
    <property type="entry name" value="Sig_transdc_resp-reg_receiver"/>
</dbReference>
<dbReference type="eggNOG" id="COG4566">
    <property type="taxonomic scope" value="Bacteria"/>
</dbReference>
<name>B4RIF6_PHEZH</name>
<evidence type="ECO:0000256" key="5">
    <source>
        <dbReference type="ARBA" id="ARBA00023163"/>
    </source>
</evidence>
<evidence type="ECO:0000259" key="8">
    <source>
        <dbReference type="PROSITE" id="PS50110"/>
    </source>
</evidence>
<dbReference type="PRINTS" id="PR00038">
    <property type="entry name" value="HTHLUXR"/>
</dbReference>
<feature type="domain" description="HTH luxR-type" evidence="7">
    <location>
        <begin position="135"/>
        <end position="200"/>
    </location>
</feature>
<evidence type="ECO:0000313" key="10">
    <source>
        <dbReference type="Proteomes" id="UP000001868"/>
    </source>
</evidence>
<evidence type="ECO:0000256" key="3">
    <source>
        <dbReference type="ARBA" id="ARBA00023015"/>
    </source>
</evidence>
<dbReference type="HOGENOM" id="CLU_000445_90_4_5"/>
<keyword evidence="4" id="KW-0238">DNA-binding</keyword>
<dbReference type="RefSeq" id="WP_012520431.1">
    <property type="nucleotide sequence ID" value="NC_011143.1"/>
</dbReference>
<dbReference type="Gene3D" id="1.10.10.10">
    <property type="entry name" value="Winged helix-like DNA-binding domain superfamily/Winged helix DNA-binding domain"/>
    <property type="match status" value="1"/>
</dbReference>
<dbReference type="AlphaFoldDB" id="B4RIF6"/>
<dbReference type="EMBL" id="CP000748">
    <property type="protein sequence ID" value="ACG80131.1"/>
    <property type="molecule type" value="Genomic_DNA"/>
</dbReference>
<reference evidence="9 10" key="1">
    <citation type="journal article" date="2008" name="BMC Genomics">
        <title>Complete genome of Phenylobacterium zucineum - a novel facultative intracellular bacterium isolated from human erythroleukemia cell line K562.</title>
        <authorList>
            <person name="Luo Y."/>
            <person name="Xu X."/>
            <person name="Ding Z."/>
            <person name="Liu Z."/>
            <person name="Zhang B."/>
            <person name="Yan Z."/>
            <person name="Sun J."/>
            <person name="Hu S."/>
            <person name="Hu X."/>
        </authorList>
    </citation>
    <scope>NUCLEOTIDE SEQUENCE [LARGE SCALE GENOMIC DNA]</scope>
    <source>
        <strain evidence="10">HLK1</strain>
        <plasmid evidence="10">HLK1</plasmid>
        <plasmid evidence="10">Plasmid pHLK1</plasmid>
    </source>
</reference>
<dbReference type="SMART" id="SM00448">
    <property type="entry name" value="REC"/>
    <property type="match status" value="1"/>
</dbReference>
<dbReference type="SUPFAM" id="SSF46894">
    <property type="entry name" value="C-terminal effector domain of the bipartite response regulators"/>
    <property type="match status" value="1"/>
</dbReference>
<keyword evidence="1 6" id="KW-0597">Phosphoprotein</keyword>
<dbReference type="SUPFAM" id="SSF52172">
    <property type="entry name" value="CheY-like"/>
    <property type="match status" value="1"/>
</dbReference>
<dbReference type="CDD" id="cd17537">
    <property type="entry name" value="REC_FixJ"/>
    <property type="match status" value="1"/>
</dbReference>
<evidence type="ECO:0000313" key="9">
    <source>
        <dbReference type="EMBL" id="ACG80131.1"/>
    </source>
</evidence>
<dbReference type="OrthoDB" id="9782655at2"/>
<dbReference type="PROSITE" id="PS50110">
    <property type="entry name" value="RESPONSE_REGULATORY"/>
    <property type="match status" value="1"/>
</dbReference>
<dbReference type="NCBIfam" id="NF006900">
    <property type="entry name" value="PRK09390.1"/>
    <property type="match status" value="1"/>
</dbReference>
<accession>B4RIF6</accession>
<dbReference type="SMART" id="SM00421">
    <property type="entry name" value="HTH_LUXR"/>
    <property type="match status" value="1"/>
</dbReference>
<dbReference type="CDD" id="cd06170">
    <property type="entry name" value="LuxR_C_like"/>
    <property type="match status" value="1"/>
</dbReference>
<keyword evidence="10" id="KW-1185">Reference proteome</keyword>
<gene>
    <name evidence="9" type="primary">fixJ</name>
    <name evidence="9" type="ordered locus">PHZ_p0188</name>
</gene>
<organism evidence="9 10">
    <name type="scientific">Phenylobacterium zucineum (strain HLK1)</name>
    <dbReference type="NCBI Taxonomy" id="450851"/>
    <lineage>
        <taxon>Bacteria</taxon>
        <taxon>Pseudomonadati</taxon>
        <taxon>Pseudomonadota</taxon>
        <taxon>Alphaproteobacteria</taxon>
        <taxon>Caulobacterales</taxon>
        <taxon>Caulobacteraceae</taxon>
        <taxon>Phenylobacterium</taxon>
    </lineage>
</organism>
<evidence type="ECO:0000256" key="4">
    <source>
        <dbReference type="ARBA" id="ARBA00023125"/>
    </source>
</evidence>
<keyword evidence="3" id="KW-0805">Transcription regulation</keyword>
<dbReference type="InterPro" id="IPR016032">
    <property type="entry name" value="Sig_transdc_resp-reg_C-effctor"/>
</dbReference>
<dbReference type="Pfam" id="PF00196">
    <property type="entry name" value="GerE"/>
    <property type="match status" value="1"/>
</dbReference>
<evidence type="ECO:0000259" key="7">
    <source>
        <dbReference type="PROSITE" id="PS50043"/>
    </source>
</evidence>
<proteinExistence type="predicted"/>
<evidence type="ECO:0000256" key="1">
    <source>
        <dbReference type="ARBA" id="ARBA00022553"/>
    </source>
</evidence>
<dbReference type="PANTHER" id="PTHR44688:SF16">
    <property type="entry name" value="DNA-BINDING TRANSCRIPTIONAL ACTIVATOR DEVR_DOSR"/>
    <property type="match status" value="1"/>
</dbReference>
<evidence type="ECO:0000256" key="2">
    <source>
        <dbReference type="ARBA" id="ARBA00023012"/>
    </source>
</evidence>
<dbReference type="InterPro" id="IPR011006">
    <property type="entry name" value="CheY-like_superfamily"/>
</dbReference>
<dbReference type="PROSITE" id="PS50043">
    <property type="entry name" value="HTH_LUXR_2"/>
    <property type="match status" value="1"/>
</dbReference>
<dbReference type="PANTHER" id="PTHR44688">
    <property type="entry name" value="DNA-BINDING TRANSCRIPTIONAL ACTIVATOR DEVR_DOSR"/>
    <property type="match status" value="1"/>
</dbReference>
<dbReference type="KEGG" id="pzu:PHZ_p0188"/>